<gene>
    <name evidence="2" type="ORF">DV733_08205</name>
</gene>
<dbReference type="GeneID" id="39847838"/>
<dbReference type="InterPro" id="IPR037026">
    <property type="entry name" value="Vgr_OB-fold_dom_sf"/>
</dbReference>
<accession>A0A4D6HDD8</accession>
<dbReference type="RefSeq" id="WP_049995163.1">
    <property type="nucleotide sequence ID" value="NZ_CP031310.1"/>
</dbReference>
<sequence length="244" mass="26253">MSHPGFFDQDGGDRLSGVRVGVVTNNEDPKDLGRVKLRFPWRDADDESHWARLATPMAGSEYGAYFLPEVDDEVLVAFEDGDIHKPFVLGALWNGSQKPPQKNTEGNNDIRQIESRSGHTITFDDSEDTPNVEIETSAGHTIRLDDESGDEQISVEGKSGKNTITLDSSKGEISVVADKTLDLSAKNVKIDGSSEVSISTKSLDVSATSNAKISGGRNLKLKGQAAKLQGSGSVIIKGMPIKLN</sequence>
<evidence type="ECO:0000259" key="1">
    <source>
        <dbReference type="Pfam" id="PF04717"/>
    </source>
</evidence>
<dbReference type="InterPro" id="IPR006531">
    <property type="entry name" value="Gp5/Vgr_OB"/>
</dbReference>
<proteinExistence type="predicted"/>
<dbReference type="SUPFAM" id="SSF69349">
    <property type="entry name" value="Phage fibre proteins"/>
    <property type="match status" value="1"/>
</dbReference>
<dbReference type="OrthoDB" id="147080at2157"/>
<dbReference type="KEGG" id="hsn:DV733_08205"/>
<dbReference type="EMBL" id="CP031310">
    <property type="protein sequence ID" value="QCC51226.1"/>
    <property type="molecule type" value="Genomic_DNA"/>
</dbReference>
<keyword evidence="3" id="KW-1185">Reference proteome</keyword>
<evidence type="ECO:0000313" key="3">
    <source>
        <dbReference type="Proteomes" id="UP000296706"/>
    </source>
</evidence>
<feature type="domain" description="Gp5/Type VI secretion system Vgr protein OB-fold" evidence="1">
    <location>
        <begin position="20"/>
        <end position="93"/>
    </location>
</feature>
<dbReference type="STRING" id="1457250.GCA_000755225_01266"/>
<dbReference type="Pfam" id="PF04717">
    <property type="entry name" value="Phage_base_V"/>
    <property type="match status" value="1"/>
</dbReference>
<protein>
    <submittedName>
        <fullName evidence="2">Phage tail protein</fullName>
    </submittedName>
</protein>
<dbReference type="Proteomes" id="UP000296706">
    <property type="component" value="Chromosome"/>
</dbReference>
<evidence type="ECO:0000313" key="2">
    <source>
        <dbReference type="EMBL" id="QCC51226.1"/>
    </source>
</evidence>
<name>A0A4D6HDD8_9EURY</name>
<reference evidence="2 3" key="1">
    <citation type="journal article" date="2019" name="Nat. Commun.">
        <title>A new type of DNA phosphorothioation-based antiviral system in archaea.</title>
        <authorList>
            <person name="Xiong L."/>
            <person name="Liu S."/>
            <person name="Chen S."/>
            <person name="Xiao Y."/>
            <person name="Zhu B."/>
            <person name="Gao Y."/>
            <person name="Zhang Y."/>
            <person name="Chen B."/>
            <person name="Luo J."/>
            <person name="Deng Z."/>
            <person name="Chen X."/>
            <person name="Wang L."/>
            <person name="Chen S."/>
        </authorList>
    </citation>
    <scope>NUCLEOTIDE SEQUENCE [LARGE SCALE GENOMIC DNA]</scope>
    <source>
        <strain evidence="2 3">CBA1105</strain>
    </source>
</reference>
<dbReference type="SUPFAM" id="SSF69255">
    <property type="entry name" value="gp5 N-terminal domain-like"/>
    <property type="match status" value="1"/>
</dbReference>
<dbReference type="AlphaFoldDB" id="A0A4D6HDD8"/>
<organism evidence="2 3">
    <name type="scientific">Halapricum salinum</name>
    <dbReference type="NCBI Taxonomy" id="1457250"/>
    <lineage>
        <taxon>Archaea</taxon>
        <taxon>Methanobacteriati</taxon>
        <taxon>Methanobacteriota</taxon>
        <taxon>Stenosarchaea group</taxon>
        <taxon>Halobacteria</taxon>
        <taxon>Halobacteriales</taxon>
        <taxon>Haloarculaceae</taxon>
        <taxon>Halapricum</taxon>
    </lineage>
</organism>
<dbReference type="Gene3D" id="2.40.50.230">
    <property type="entry name" value="Gp5 N-terminal domain"/>
    <property type="match status" value="1"/>
</dbReference>
<dbReference type="Gene3D" id="2.160.20.120">
    <property type="match status" value="1"/>
</dbReference>